<dbReference type="AlphaFoldDB" id="A0A835K592"/>
<dbReference type="EMBL" id="JADGMS010000007">
    <property type="protein sequence ID" value="KAF9678749.1"/>
    <property type="molecule type" value="Genomic_DNA"/>
</dbReference>
<sequence length="69" mass="8069">MVNHILVDDGSIMNIIHQIHMEDMESYIFFQVINAKNTYIMYLDSHGYMKTVSSLQQFTNALCIVKIEK</sequence>
<accession>A0A835K592</accession>
<comment type="caution">
    <text evidence="1">The sequence shown here is derived from an EMBL/GenBank/DDBJ whole genome shotgun (WGS) entry which is preliminary data.</text>
</comment>
<evidence type="ECO:0000313" key="2">
    <source>
        <dbReference type="Proteomes" id="UP000657918"/>
    </source>
</evidence>
<protein>
    <submittedName>
        <fullName evidence="1">Uncharacterized protein</fullName>
    </submittedName>
</protein>
<organism evidence="1 2">
    <name type="scientific">Salix dunnii</name>
    <dbReference type="NCBI Taxonomy" id="1413687"/>
    <lineage>
        <taxon>Eukaryota</taxon>
        <taxon>Viridiplantae</taxon>
        <taxon>Streptophyta</taxon>
        <taxon>Embryophyta</taxon>
        <taxon>Tracheophyta</taxon>
        <taxon>Spermatophyta</taxon>
        <taxon>Magnoliopsida</taxon>
        <taxon>eudicotyledons</taxon>
        <taxon>Gunneridae</taxon>
        <taxon>Pentapetalae</taxon>
        <taxon>rosids</taxon>
        <taxon>fabids</taxon>
        <taxon>Malpighiales</taxon>
        <taxon>Salicaceae</taxon>
        <taxon>Saliceae</taxon>
        <taxon>Salix</taxon>
    </lineage>
</organism>
<keyword evidence="2" id="KW-1185">Reference proteome</keyword>
<gene>
    <name evidence="1" type="ORF">SADUNF_Sadunf07G0068000</name>
</gene>
<dbReference type="Proteomes" id="UP000657918">
    <property type="component" value="Unassembled WGS sequence"/>
</dbReference>
<evidence type="ECO:0000313" key="1">
    <source>
        <dbReference type="EMBL" id="KAF9678749.1"/>
    </source>
</evidence>
<reference evidence="1 2" key="1">
    <citation type="submission" date="2020-10" db="EMBL/GenBank/DDBJ databases">
        <title>Plant Genome Project.</title>
        <authorList>
            <person name="Zhang R.-G."/>
        </authorList>
    </citation>
    <scope>NUCLEOTIDE SEQUENCE [LARGE SCALE GENOMIC DNA]</scope>
    <source>
        <strain evidence="1">FAFU-HL-1</strain>
        <tissue evidence="1">Leaf</tissue>
    </source>
</reference>
<proteinExistence type="predicted"/>
<name>A0A835K592_9ROSI</name>